<dbReference type="InterPro" id="IPR036365">
    <property type="entry name" value="PGBD-like_sf"/>
</dbReference>
<dbReference type="AlphaFoldDB" id="A0AAU3GUW6"/>
<dbReference type="Gene3D" id="1.10.101.10">
    <property type="entry name" value="PGBD-like superfamily/PGBD"/>
    <property type="match status" value="1"/>
</dbReference>
<reference evidence="3" key="1">
    <citation type="submission" date="2022-10" db="EMBL/GenBank/DDBJ databases">
        <title>The complete genomes of actinobacterial strains from the NBC collection.</title>
        <authorList>
            <person name="Joergensen T.S."/>
            <person name="Alvarez Arevalo M."/>
            <person name="Sterndorff E.B."/>
            <person name="Faurdal D."/>
            <person name="Vuksanovic O."/>
            <person name="Mourched A.-S."/>
            <person name="Charusanti P."/>
            <person name="Shaw S."/>
            <person name="Blin K."/>
            <person name="Weber T."/>
        </authorList>
    </citation>
    <scope>NUCLEOTIDE SEQUENCE</scope>
    <source>
        <strain evidence="3">NBC_01401</strain>
    </source>
</reference>
<sequence>MSRGRLPRTKATLFTGALAASLLGGAVAFAPSASAASYPTCNGVKTVTLDAGATTIKQPYYKATGSRNCILKYGNTSSAVEELQFNLWQCHNHGTGLDGIFGPKTRTAVENVQAAAKITKDGIYGPNTRKAMKWYYYKNGDPGRNCIKANV</sequence>
<organism evidence="3">
    <name type="scientific">Streptomyces sp. NBC_01401</name>
    <dbReference type="NCBI Taxonomy" id="2903854"/>
    <lineage>
        <taxon>Bacteria</taxon>
        <taxon>Bacillati</taxon>
        <taxon>Actinomycetota</taxon>
        <taxon>Actinomycetes</taxon>
        <taxon>Kitasatosporales</taxon>
        <taxon>Streptomycetaceae</taxon>
        <taxon>Streptomyces</taxon>
    </lineage>
</organism>
<feature type="signal peptide" evidence="1">
    <location>
        <begin position="1"/>
        <end position="35"/>
    </location>
</feature>
<feature type="chain" id="PRO_5043592408" evidence="1">
    <location>
        <begin position="36"/>
        <end position="151"/>
    </location>
</feature>
<feature type="domain" description="Peptidoglycan binding-like" evidence="2">
    <location>
        <begin position="77"/>
        <end position="132"/>
    </location>
</feature>
<evidence type="ECO:0000313" key="3">
    <source>
        <dbReference type="EMBL" id="WTY96045.1"/>
    </source>
</evidence>
<name>A0AAU3GUW6_9ACTN</name>
<evidence type="ECO:0000259" key="2">
    <source>
        <dbReference type="Pfam" id="PF01471"/>
    </source>
</evidence>
<dbReference type="InterPro" id="IPR036366">
    <property type="entry name" value="PGBDSf"/>
</dbReference>
<keyword evidence="1" id="KW-0732">Signal</keyword>
<evidence type="ECO:0000256" key="1">
    <source>
        <dbReference type="SAM" id="SignalP"/>
    </source>
</evidence>
<accession>A0AAU3GUW6</accession>
<dbReference type="EMBL" id="CP109535">
    <property type="protein sequence ID" value="WTY96045.1"/>
    <property type="molecule type" value="Genomic_DNA"/>
</dbReference>
<protein>
    <submittedName>
        <fullName evidence="3">Peptidoglycan-binding protein</fullName>
    </submittedName>
</protein>
<dbReference type="Pfam" id="PF01471">
    <property type="entry name" value="PG_binding_1"/>
    <property type="match status" value="1"/>
</dbReference>
<gene>
    <name evidence="3" type="ORF">OG626_14550</name>
</gene>
<dbReference type="SUPFAM" id="SSF47090">
    <property type="entry name" value="PGBD-like"/>
    <property type="match status" value="1"/>
</dbReference>
<dbReference type="InterPro" id="IPR002477">
    <property type="entry name" value="Peptidoglycan-bd-like"/>
</dbReference>
<proteinExistence type="predicted"/>